<organism evidence="4 5">
    <name type="scientific">Dendrobium nobile</name>
    <name type="common">Orchid</name>
    <dbReference type="NCBI Taxonomy" id="94219"/>
    <lineage>
        <taxon>Eukaryota</taxon>
        <taxon>Viridiplantae</taxon>
        <taxon>Streptophyta</taxon>
        <taxon>Embryophyta</taxon>
        <taxon>Tracheophyta</taxon>
        <taxon>Spermatophyta</taxon>
        <taxon>Magnoliopsida</taxon>
        <taxon>Liliopsida</taxon>
        <taxon>Asparagales</taxon>
        <taxon>Orchidaceae</taxon>
        <taxon>Epidendroideae</taxon>
        <taxon>Malaxideae</taxon>
        <taxon>Dendrobiinae</taxon>
        <taxon>Dendrobium</taxon>
    </lineage>
</organism>
<dbReference type="InterPro" id="IPR005162">
    <property type="entry name" value="Retrotrans_gag_dom"/>
</dbReference>
<dbReference type="InterPro" id="IPR001878">
    <property type="entry name" value="Znf_CCHC"/>
</dbReference>
<gene>
    <name evidence="4" type="ORF">KFK09_021594</name>
</gene>
<feature type="domain" description="CCHC-type" evidence="3">
    <location>
        <begin position="379"/>
        <end position="395"/>
    </location>
</feature>
<dbReference type="EMBL" id="JAGYWB010000015">
    <property type="protein sequence ID" value="KAI0498353.1"/>
    <property type="molecule type" value="Genomic_DNA"/>
</dbReference>
<accession>A0A8T3APN1</accession>
<dbReference type="GO" id="GO:0008270">
    <property type="term" value="F:zinc ion binding"/>
    <property type="evidence" value="ECO:0007669"/>
    <property type="project" value="UniProtKB-KW"/>
</dbReference>
<dbReference type="SMART" id="SM00343">
    <property type="entry name" value="ZnF_C2HC"/>
    <property type="match status" value="1"/>
</dbReference>
<feature type="region of interest" description="Disordered" evidence="2">
    <location>
        <begin position="59"/>
        <end position="113"/>
    </location>
</feature>
<dbReference type="PANTHER" id="PTHR35046">
    <property type="entry name" value="ZINC KNUCKLE (CCHC-TYPE) FAMILY PROTEIN"/>
    <property type="match status" value="1"/>
</dbReference>
<dbReference type="PROSITE" id="PS50158">
    <property type="entry name" value="ZF_CCHC"/>
    <property type="match status" value="1"/>
</dbReference>
<sequence length="477" mass="55843">MADRGKEPVAETNRTLEMLWANQDNVNRRIDAIAADLQKLSVDFRREFNLLRARPIHQDHHRDEGRANRTYPRRRIEGDRQERLLQVNPQDASDSEEDLNPVRGGNQIYSSGEEVDNRYGMNHHRERVYPQYRRHPGEFKVKMDIPFFDGHLHIEDLLDWEKAVENFFDYLDIDPDKQVKYVACQLKGGASAWWEQTIQSRWRDGRNQIRSWSRMKQLLRSQFLPTDYEQILYMRYQHCTQGTRSVSEYTEEFNRLSARNDLNETANQLVARYIGGLKDNIQDQLELNAVWSIPQAVNLAMKIEMQHSRKSWFPYSRRHWQEPSNAVTKSTPHPPIRSSPPTPSNTAAGPSTVPVDGRNTPKPKTTNSANPYAKPSTLKCFRCFQPGHKSNECPQRQQVHIAEPEDDINRDESDGDKERTYEEFSSMRANHSLGLWRNFYWLRVSRMLRNAMSFSRRDAQSAGKYAISWWIAGAHKI</sequence>
<dbReference type="OrthoDB" id="1934635at2759"/>
<dbReference type="Pfam" id="PF00098">
    <property type="entry name" value="zf-CCHC"/>
    <property type="match status" value="1"/>
</dbReference>
<dbReference type="GO" id="GO:0003676">
    <property type="term" value="F:nucleic acid binding"/>
    <property type="evidence" value="ECO:0007669"/>
    <property type="project" value="InterPro"/>
</dbReference>
<feature type="compositionally biased region" description="Basic and acidic residues" evidence="2">
    <location>
        <begin position="74"/>
        <end position="83"/>
    </location>
</feature>
<dbReference type="AlphaFoldDB" id="A0A8T3APN1"/>
<name>A0A8T3APN1_DENNO</name>
<keyword evidence="1" id="KW-0479">Metal-binding</keyword>
<proteinExistence type="predicted"/>
<keyword evidence="1" id="KW-0862">Zinc</keyword>
<comment type="caution">
    <text evidence="4">The sequence shown here is derived from an EMBL/GenBank/DDBJ whole genome shotgun (WGS) entry which is preliminary data.</text>
</comment>
<keyword evidence="5" id="KW-1185">Reference proteome</keyword>
<evidence type="ECO:0000259" key="3">
    <source>
        <dbReference type="PROSITE" id="PS50158"/>
    </source>
</evidence>
<evidence type="ECO:0000256" key="1">
    <source>
        <dbReference type="PROSITE-ProRule" id="PRU00047"/>
    </source>
</evidence>
<dbReference type="InterPro" id="IPR036875">
    <property type="entry name" value="Znf_CCHC_sf"/>
</dbReference>
<feature type="compositionally biased region" description="Pro residues" evidence="2">
    <location>
        <begin position="332"/>
        <end position="343"/>
    </location>
</feature>
<dbReference type="PANTHER" id="PTHR35046:SF18">
    <property type="entry name" value="RNA-DIRECTED DNA POLYMERASE"/>
    <property type="match status" value="1"/>
</dbReference>
<feature type="region of interest" description="Disordered" evidence="2">
    <location>
        <begin position="323"/>
        <end position="371"/>
    </location>
</feature>
<evidence type="ECO:0000313" key="5">
    <source>
        <dbReference type="Proteomes" id="UP000829196"/>
    </source>
</evidence>
<dbReference type="Gene3D" id="4.10.60.10">
    <property type="entry name" value="Zinc finger, CCHC-type"/>
    <property type="match status" value="1"/>
</dbReference>
<dbReference type="Pfam" id="PF03732">
    <property type="entry name" value="Retrotrans_gag"/>
    <property type="match status" value="1"/>
</dbReference>
<keyword evidence="1" id="KW-0863">Zinc-finger</keyword>
<evidence type="ECO:0000313" key="4">
    <source>
        <dbReference type="EMBL" id="KAI0498353.1"/>
    </source>
</evidence>
<evidence type="ECO:0000256" key="2">
    <source>
        <dbReference type="SAM" id="MobiDB-lite"/>
    </source>
</evidence>
<reference evidence="4" key="1">
    <citation type="journal article" date="2022" name="Front. Genet.">
        <title>Chromosome-Scale Assembly of the Dendrobium nobile Genome Provides Insights Into the Molecular Mechanism of the Biosynthesis of the Medicinal Active Ingredient of Dendrobium.</title>
        <authorList>
            <person name="Xu Q."/>
            <person name="Niu S.-C."/>
            <person name="Li K.-L."/>
            <person name="Zheng P.-J."/>
            <person name="Zhang X.-J."/>
            <person name="Jia Y."/>
            <person name="Liu Y."/>
            <person name="Niu Y.-X."/>
            <person name="Yu L.-H."/>
            <person name="Chen D.-F."/>
            <person name="Zhang G.-Q."/>
        </authorList>
    </citation>
    <scope>NUCLEOTIDE SEQUENCE</scope>
    <source>
        <tissue evidence="4">Leaf</tissue>
    </source>
</reference>
<dbReference type="Proteomes" id="UP000829196">
    <property type="component" value="Unassembled WGS sequence"/>
</dbReference>
<protein>
    <recommendedName>
        <fullName evidence="3">CCHC-type domain-containing protein</fullName>
    </recommendedName>
</protein>
<dbReference type="SUPFAM" id="SSF57756">
    <property type="entry name" value="Retrovirus zinc finger-like domains"/>
    <property type="match status" value="1"/>
</dbReference>